<feature type="transmembrane region" description="Helical" evidence="1">
    <location>
        <begin position="134"/>
        <end position="151"/>
    </location>
</feature>
<name>A0A6L5GQX6_9FIRM</name>
<dbReference type="Pfam" id="PF03729">
    <property type="entry name" value="DUF308"/>
    <property type="match status" value="2"/>
</dbReference>
<proteinExistence type="predicted"/>
<evidence type="ECO:0000313" key="2">
    <source>
        <dbReference type="EMBL" id="MQM72538.1"/>
    </source>
</evidence>
<sequence>MFSKNKDQKQNLSFFDRLFGHWWMMLIEGILMIAVGIVIAVVPGLRTLTILIRIVGIERLIVGFFYLILSLRDPIAGVLISGQAFVNLILGFFLALMPGFFLSIFIFLVAIWAFISGIGMLVQNRGPQHLTSRTVVGILLIAFGLFAGISPGHTADALVLVFAVMIIIFGGYLLNRSSEMHKTEKKIAEEEKGYDDYTIE</sequence>
<feature type="transmembrane region" description="Helical" evidence="1">
    <location>
        <begin position="48"/>
        <end position="68"/>
    </location>
</feature>
<organism evidence="2 3">
    <name type="scientific">Candidatus Pseudoramibacter fermentans</name>
    <dbReference type="NCBI Taxonomy" id="2594427"/>
    <lineage>
        <taxon>Bacteria</taxon>
        <taxon>Bacillati</taxon>
        <taxon>Bacillota</taxon>
        <taxon>Clostridia</taxon>
        <taxon>Eubacteriales</taxon>
        <taxon>Eubacteriaceae</taxon>
        <taxon>Pseudoramibacter</taxon>
    </lineage>
</organism>
<keyword evidence="3" id="KW-1185">Reference proteome</keyword>
<keyword evidence="1" id="KW-0472">Membrane</keyword>
<gene>
    <name evidence="2" type="ORF">FRC53_03740</name>
</gene>
<feature type="transmembrane region" description="Helical" evidence="1">
    <location>
        <begin position="21"/>
        <end position="42"/>
    </location>
</feature>
<comment type="caution">
    <text evidence="2">The sequence shown here is derived from an EMBL/GenBank/DDBJ whole genome shotgun (WGS) entry which is preliminary data.</text>
</comment>
<dbReference type="AlphaFoldDB" id="A0A6L5GQX6"/>
<dbReference type="Proteomes" id="UP000473648">
    <property type="component" value="Unassembled WGS sequence"/>
</dbReference>
<evidence type="ECO:0000256" key="1">
    <source>
        <dbReference type="SAM" id="Phobius"/>
    </source>
</evidence>
<feature type="transmembrane region" description="Helical" evidence="1">
    <location>
        <begin position="100"/>
        <end position="122"/>
    </location>
</feature>
<protein>
    <recommendedName>
        <fullName evidence="4">DUF308 domain-containing protein</fullName>
    </recommendedName>
</protein>
<evidence type="ECO:0000313" key="3">
    <source>
        <dbReference type="Proteomes" id="UP000473648"/>
    </source>
</evidence>
<reference evidence="2" key="1">
    <citation type="journal article" date="2020" name="Appl. Environ. Microbiol.">
        <title>Medium-Chain Fatty Acid Synthesis by 'Candidatus Weimeria bifida' gen. nov., sp. nov., and 'Candidatus Pseudoramibacter fermentans' sp. nov.</title>
        <authorList>
            <person name="Scarborough M.J."/>
            <person name="Myers K.S."/>
            <person name="Donohue T.J."/>
            <person name="Noguera D.R."/>
        </authorList>
    </citation>
    <scope>NUCLEOTIDE SEQUENCE</scope>
    <source>
        <strain evidence="2">EUB1.1</strain>
    </source>
</reference>
<feature type="transmembrane region" description="Helical" evidence="1">
    <location>
        <begin position="157"/>
        <end position="175"/>
    </location>
</feature>
<dbReference type="EMBL" id="VOGB01000004">
    <property type="protein sequence ID" value="MQM72538.1"/>
    <property type="molecule type" value="Genomic_DNA"/>
</dbReference>
<evidence type="ECO:0008006" key="4">
    <source>
        <dbReference type="Google" id="ProtNLM"/>
    </source>
</evidence>
<dbReference type="InterPro" id="IPR005325">
    <property type="entry name" value="DUF308_memb"/>
</dbReference>
<accession>A0A6L5GQX6</accession>
<feature type="transmembrane region" description="Helical" evidence="1">
    <location>
        <begin position="75"/>
        <end position="94"/>
    </location>
</feature>
<keyword evidence="1" id="KW-0812">Transmembrane</keyword>
<keyword evidence="1" id="KW-1133">Transmembrane helix</keyword>